<evidence type="ECO:0000313" key="3">
    <source>
        <dbReference type="Proteomes" id="UP000612585"/>
    </source>
</evidence>
<comment type="caution">
    <text evidence="2">The sequence shown here is derived from an EMBL/GenBank/DDBJ whole genome shotgun (WGS) entry which is preliminary data.</text>
</comment>
<dbReference type="AlphaFoldDB" id="A0A8J4E4G9"/>
<evidence type="ECO:0000313" key="2">
    <source>
        <dbReference type="EMBL" id="GIJ58932.1"/>
    </source>
</evidence>
<organism evidence="2 3">
    <name type="scientific">Virgisporangium aurantiacum</name>
    <dbReference type="NCBI Taxonomy" id="175570"/>
    <lineage>
        <taxon>Bacteria</taxon>
        <taxon>Bacillati</taxon>
        <taxon>Actinomycetota</taxon>
        <taxon>Actinomycetes</taxon>
        <taxon>Micromonosporales</taxon>
        <taxon>Micromonosporaceae</taxon>
        <taxon>Virgisporangium</taxon>
    </lineage>
</organism>
<name>A0A8J4E4G9_9ACTN</name>
<protein>
    <submittedName>
        <fullName evidence="2">Uncharacterized protein</fullName>
    </submittedName>
</protein>
<dbReference type="Proteomes" id="UP000612585">
    <property type="component" value="Unassembled WGS sequence"/>
</dbReference>
<evidence type="ECO:0000256" key="1">
    <source>
        <dbReference type="SAM" id="MobiDB-lite"/>
    </source>
</evidence>
<accession>A0A8J4E4G9</accession>
<feature type="region of interest" description="Disordered" evidence="1">
    <location>
        <begin position="1"/>
        <end position="56"/>
    </location>
</feature>
<keyword evidence="3" id="KW-1185">Reference proteome</keyword>
<feature type="compositionally biased region" description="Polar residues" evidence="1">
    <location>
        <begin position="31"/>
        <end position="49"/>
    </location>
</feature>
<dbReference type="EMBL" id="BOPG01000044">
    <property type="protein sequence ID" value="GIJ58932.1"/>
    <property type="molecule type" value="Genomic_DNA"/>
</dbReference>
<reference evidence="2" key="1">
    <citation type="submission" date="2021-01" db="EMBL/GenBank/DDBJ databases">
        <title>Whole genome shotgun sequence of Virgisporangium aurantiacum NBRC 16421.</title>
        <authorList>
            <person name="Komaki H."/>
            <person name="Tamura T."/>
        </authorList>
    </citation>
    <scope>NUCLEOTIDE SEQUENCE</scope>
    <source>
        <strain evidence="2">NBRC 16421</strain>
    </source>
</reference>
<proteinExistence type="predicted"/>
<gene>
    <name evidence="2" type="ORF">Vau01_064480</name>
</gene>
<sequence length="73" mass="8013">MSRANVGGRNAWIANPPESPPKWTRWLATDRNGTSTRPAGRQITNNTRNPSPPVSPSVAWLRERVLAPPTGQI</sequence>